<dbReference type="PANTHER" id="PTHR44942:SF4">
    <property type="entry name" value="METHYLTRANSFERASE TYPE 11 DOMAIN-CONTAINING PROTEIN"/>
    <property type="match status" value="1"/>
</dbReference>
<accession>G1WBH8</accession>
<dbReference type="PATRIC" id="fig|702438.4.peg.1219"/>
<name>G1WBH8_9BACT</name>
<dbReference type="AlphaFoldDB" id="G1WBH8"/>
<dbReference type="GeneID" id="95425834"/>
<evidence type="ECO:0000256" key="2">
    <source>
        <dbReference type="ARBA" id="ARBA00022603"/>
    </source>
</evidence>
<dbReference type="PANTHER" id="PTHR44942">
    <property type="entry name" value="METHYLTRANSF_11 DOMAIN-CONTAINING PROTEIN"/>
    <property type="match status" value="1"/>
</dbReference>
<feature type="domain" description="Methyltransferase type 11" evidence="4">
    <location>
        <begin position="64"/>
        <end position="158"/>
    </location>
</feature>
<comment type="caution">
    <text evidence="5">The sequence shown here is derived from an EMBL/GenBank/DDBJ whole genome shotgun (WGS) entry which is preliminary data.</text>
</comment>
<dbReference type="eggNOG" id="COG0500">
    <property type="taxonomic scope" value="Bacteria"/>
</dbReference>
<organism evidence="5 6">
    <name type="scientific">Segatella oulorum F0390</name>
    <dbReference type="NCBI Taxonomy" id="702438"/>
    <lineage>
        <taxon>Bacteria</taxon>
        <taxon>Pseudomonadati</taxon>
        <taxon>Bacteroidota</taxon>
        <taxon>Bacteroidia</taxon>
        <taxon>Bacteroidales</taxon>
        <taxon>Prevotellaceae</taxon>
        <taxon>Segatella</taxon>
    </lineage>
</organism>
<keyword evidence="6" id="KW-1185">Reference proteome</keyword>
<reference evidence="5 6" key="1">
    <citation type="submission" date="2011-07" db="EMBL/GenBank/DDBJ databases">
        <title>The Genome Sequence of Prevotella oulorum F0390.</title>
        <authorList>
            <consortium name="The Broad Institute Genome Sequencing Platform"/>
            <consortium name="The Broad Institute Genome Sequencing Center for Infectious Disease"/>
            <person name="Earl A."/>
            <person name="Ward D."/>
            <person name="Feldgarden M."/>
            <person name="Gevers D."/>
            <person name="Izard J."/>
            <person name="Ganesan A."/>
            <person name="Baranova O.V."/>
            <person name="Blanton J.M."/>
            <person name="Tanner A.C."/>
            <person name="Dewhirst F.E."/>
            <person name="Young S.K."/>
            <person name="Zeng Q."/>
            <person name="Gargeya S."/>
            <person name="Fitzgerald M."/>
            <person name="Haas B."/>
            <person name="Abouelleil A."/>
            <person name="Alvarado L."/>
            <person name="Arachchi H.M."/>
            <person name="Berlin A."/>
            <person name="Brown A."/>
            <person name="Chapman S.B."/>
            <person name="Chen Z."/>
            <person name="Dunbar C."/>
            <person name="Freedman E."/>
            <person name="Gearin G."/>
            <person name="Gellesch M."/>
            <person name="Goldberg J."/>
            <person name="Griggs A."/>
            <person name="Gujja S."/>
            <person name="Heiman D."/>
            <person name="Howarth C."/>
            <person name="Larson L."/>
            <person name="Lui A."/>
            <person name="MacDonald P.J.P."/>
            <person name="Mehta T."/>
            <person name="Montmayeur A."/>
            <person name="Murphy C."/>
            <person name="Neiman D."/>
            <person name="Pearson M."/>
            <person name="Priest M."/>
            <person name="Roberts A."/>
            <person name="Saif S."/>
            <person name="Shea T."/>
            <person name="Shenoy N."/>
            <person name="Sisk P."/>
            <person name="Stolte C."/>
            <person name="Sykes S."/>
            <person name="Wortman J."/>
            <person name="Nusbaum C."/>
            <person name="Birren B."/>
        </authorList>
    </citation>
    <scope>NUCLEOTIDE SEQUENCE [LARGE SCALE GENOMIC DNA]</scope>
    <source>
        <strain evidence="5 6">F0390</strain>
    </source>
</reference>
<dbReference type="GO" id="GO:0032259">
    <property type="term" value="P:methylation"/>
    <property type="evidence" value="ECO:0007669"/>
    <property type="project" value="UniProtKB-KW"/>
</dbReference>
<keyword evidence="3" id="KW-0808">Transferase</keyword>
<proteinExistence type="inferred from homology"/>
<evidence type="ECO:0000313" key="6">
    <source>
        <dbReference type="Proteomes" id="UP000005141"/>
    </source>
</evidence>
<dbReference type="Pfam" id="PF08241">
    <property type="entry name" value="Methyltransf_11"/>
    <property type="match status" value="1"/>
</dbReference>
<dbReference type="EMBL" id="ADGI01000042">
    <property type="protein sequence ID" value="EGV31762.1"/>
    <property type="molecule type" value="Genomic_DNA"/>
</dbReference>
<dbReference type="Proteomes" id="UP000005141">
    <property type="component" value="Unassembled WGS sequence"/>
</dbReference>
<comment type="similarity">
    <text evidence="1">Belongs to the methyltransferase superfamily.</text>
</comment>
<dbReference type="HOGENOM" id="CLU_081534_1_2_10"/>
<protein>
    <recommendedName>
        <fullName evidence="4">Methyltransferase type 11 domain-containing protein</fullName>
    </recommendedName>
</protein>
<dbReference type="OrthoDB" id="9770553at2"/>
<dbReference type="InterPro" id="IPR013216">
    <property type="entry name" value="Methyltransf_11"/>
</dbReference>
<evidence type="ECO:0000256" key="3">
    <source>
        <dbReference type="ARBA" id="ARBA00022679"/>
    </source>
</evidence>
<sequence length="210" mass="23880">MTYLLLVILVSIATWGLFRHLIKQSKNPKGWIGRQMMRLWNSIYLPMVDWSLAPLMDKTPQNILDVGVGNGKSTQHLQEAFPQSNICGIDISATAIAEAQKLNAPSISFSVRNIEETGFSPQQFDLICAYQTHFHWQNPTQAFSELHRILSDCGTLIIACETAKLNYYLPLWKDLQTLKAYLHPLGWTLSDFKKNRTFTAFYLTKLTIGA</sequence>
<dbReference type="InterPro" id="IPR051052">
    <property type="entry name" value="Diverse_substrate_MTase"/>
</dbReference>
<dbReference type="RefSeq" id="WP_004380207.1">
    <property type="nucleotide sequence ID" value="NZ_JH114215.1"/>
</dbReference>
<keyword evidence="2" id="KW-0489">Methyltransferase</keyword>
<dbReference type="InterPro" id="IPR029063">
    <property type="entry name" value="SAM-dependent_MTases_sf"/>
</dbReference>
<evidence type="ECO:0000256" key="1">
    <source>
        <dbReference type="ARBA" id="ARBA00008361"/>
    </source>
</evidence>
<evidence type="ECO:0000313" key="5">
    <source>
        <dbReference type="EMBL" id="EGV31762.1"/>
    </source>
</evidence>
<evidence type="ECO:0000259" key="4">
    <source>
        <dbReference type="Pfam" id="PF08241"/>
    </source>
</evidence>
<gene>
    <name evidence="5" type="ORF">HMPREF9431_01179</name>
</gene>
<dbReference type="SUPFAM" id="SSF53335">
    <property type="entry name" value="S-adenosyl-L-methionine-dependent methyltransferases"/>
    <property type="match status" value="1"/>
</dbReference>
<dbReference type="Gene3D" id="3.40.50.150">
    <property type="entry name" value="Vaccinia Virus protein VP39"/>
    <property type="match status" value="1"/>
</dbReference>
<dbReference type="GO" id="GO:0008757">
    <property type="term" value="F:S-adenosylmethionine-dependent methyltransferase activity"/>
    <property type="evidence" value="ECO:0007669"/>
    <property type="project" value="InterPro"/>
</dbReference>
<dbReference type="CDD" id="cd02440">
    <property type="entry name" value="AdoMet_MTases"/>
    <property type="match status" value="1"/>
</dbReference>